<keyword evidence="2" id="KW-1185">Reference proteome</keyword>
<evidence type="ECO:0000313" key="2">
    <source>
        <dbReference type="Proteomes" id="UP000230607"/>
    </source>
</evidence>
<dbReference type="AlphaFoldDB" id="A0A2H1FHQ5"/>
<dbReference type="EMBL" id="LT841358">
    <property type="protein sequence ID" value="SMH72264.1"/>
    <property type="molecule type" value="Genomic_DNA"/>
</dbReference>
<sequence length="62" mass="6953">MALETLRHEFFDLIVSNAIRPYMNLVNALLSVIGESAYENKEETVESLLLLCQSTANEHLAS</sequence>
<reference evidence="2" key="1">
    <citation type="submission" date="2017-03" db="EMBL/GenBank/DDBJ databases">
        <authorList>
            <person name="Herbold C."/>
        </authorList>
    </citation>
    <scope>NUCLEOTIDE SEQUENCE [LARGE SCALE GENOMIC DNA]</scope>
</reference>
<dbReference type="Proteomes" id="UP000230607">
    <property type="component" value="Chromosome 1"/>
</dbReference>
<proteinExistence type="predicted"/>
<evidence type="ECO:0000313" key="1">
    <source>
        <dbReference type="EMBL" id="SMH72264.1"/>
    </source>
</evidence>
<protein>
    <submittedName>
        <fullName evidence="1">Uncharacterized protein</fullName>
    </submittedName>
</protein>
<name>A0A2H1FHQ5_9ARCH</name>
<accession>A0A2H1FHQ5</accession>
<organism evidence="1 2">
    <name type="scientific">Candidatus Nitrosotalea okcheonensis</name>
    <dbReference type="NCBI Taxonomy" id="1903276"/>
    <lineage>
        <taxon>Archaea</taxon>
        <taxon>Nitrososphaerota</taxon>
        <taxon>Nitrososphaeria</taxon>
        <taxon>Nitrosotaleales</taxon>
        <taxon>Nitrosotaleaceae</taxon>
        <taxon>Nitrosotalea</taxon>
    </lineage>
</organism>
<gene>
    <name evidence="1" type="ORF">NCS_30104</name>
</gene>